<organism evidence="1 2">
    <name type="scientific">Catharanthus roseus</name>
    <name type="common">Madagascar periwinkle</name>
    <name type="synonym">Vinca rosea</name>
    <dbReference type="NCBI Taxonomy" id="4058"/>
    <lineage>
        <taxon>Eukaryota</taxon>
        <taxon>Viridiplantae</taxon>
        <taxon>Streptophyta</taxon>
        <taxon>Embryophyta</taxon>
        <taxon>Tracheophyta</taxon>
        <taxon>Spermatophyta</taxon>
        <taxon>Magnoliopsida</taxon>
        <taxon>eudicotyledons</taxon>
        <taxon>Gunneridae</taxon>
        <taxon>Pentapetalae</taxon>
        <taxon>asterids</taxon>
        <taxon>lamiids</taxon>
        <taxon>Gentianales</taxon>
        <taxon>Apocynaceae</taxon>
        <taxon>Rauvolfioideae</taxon>
        <taxon>Vinceae</taxon>
        <taxon>Catharanthinae</taxon>
        <taxon>Catharanthus</taxon>
    </lineage>
</organism>
<keyword evidence="2" id="KW-1185">Reference proteome</keyword>
<gene>
    <name evidence="1" type="ORF">M9H77_23411</name>
</gene>
<dbReference type="EMBL" id="CM044705">
    <property type="protein sequence ID" value="KAI5664088.1"/>
    <property type="molecule type" value="Genomic_DNA"/>
</dbReference>
<proteinExistence type="predicted"/>
<dbReference type="Proteomes" id="UP001060085">
    <property type="component" value="Linkage Group LG05"/>
</dbReference>
<sequence>MAINGLPNNQYNEQQTKTAQNRAKMTQERCRQQPTAHGTLPPTTRGRFRTTQGTMGTETYQLRKEEHPRASNLGINWGIELEIVNTLLGSREKSTDTNKALAAMLEQGMEKMASAPQPLHYQHAMFQDNWQGYNTYPNQYSSSWMNQPNVSWEVIPHITITIIFHRCIDQPLSLI</sequence>
<comment type="caution">
    <text evidence="1">The sequence shown here is derived from an EMBL/GenBank/DDBJ whole genome shotgun (WGS) entry which is preliminary data.</text>
</comment>
<protein>
    <submittedName>
        <fullName evidence="1">Uncharacterized protein</fullName>
    </submittedName>
</protein>
<accession>A0ACC0AXD0</accession>
<evidence type="ECO:0000313" key="1">
    <source>
        <dbReference type="EMBL" id="KAI5664088.1"/>
    </source>
</evidence>
<name>A0ACC0AXD0_CATRO</name>
<evidence type="ECO:0000313" key="2">
    <source>
        <dbReference type="Proteomes" id="UP001060085"/>
    </source>
</evidence>
<reference evidence="2" key="1">
    <citation type="journal article" date="2023" name="Nat. Plants">
        <title>Single-cell RNA sequencing provides a high-resolution roadmap for understanding the multicellular compartmentation of specialized metabolism.</title>
        <authorList>
            <person name="Sun S."/>
            <person name="Shen X."/>
            <person name="Li Y."/>
            <person name="Li Y."/>
            <person name="Wang S."/>
            <person name="Li R."/>
            <person name="Zhang H."/>
            <person name="Shen G."/>
            <person name="Guo B."/>
            <person name="Wei J."/>
            <person name="Xu J."/>
            <person name="St-Pierre B."/>
            <person name="Chen S."/>
            <person name="Sun C."/>
        </authorList>
    </citation>
    <scope>NUCLEOTIDE SEQUENCE [LARGE SCALE GENOMIC DNA]</scope>
</reference>